<dbReference type="AlphaFoldDB" id="A0AAD2DKX8"/>
<dbReference type="GO" id="GO:0000398">
    <property type="term" value="P:mRNA splicing, via spliceosome"/>
    <property type="evidence" value="ECO:0007669"/>
    <property type="project" value="InterPro"/>
</dbReference>
<evidence type="ECO:0000313" key="2">
    <source>
        <dbReference type="Proteomes" id="UP000834106"/>
    </source>
</evidence>
<sequence length="117" mass="13549">MITSDRDGVQPWALVRHCASSLYKILEKLMVEKMQKLKMTLPFNVYCEHCGFCMGKGNRFEAAKEEAGWETLFDIPIWRFKFNCYSCSAPFAIKTDPGRYDYVIEFGATLVPKNVYL</sequence>
<dbReference type="InterPro" id="IPR007590">
    <property type="entry name" value="Saf4/Yju2"/>
</dbReference>
<name>A0AAD2DKX8_9LAMI</name>
<keyword evidence="2" id="KW-1185">Reference proteome</keyword>
<dbReference type="PANTHER" id="PTHR12111">
    <property type="entry name" value="SPLICING FACTOR YJU2"/>
    <property type="match status" value="1"/>
</dbReference>
<gene>
    <name evidence="1" type="ORF">FPE_LOCUS2572</name>
</gene>
<dbReference type="EMBL" id="OU503036">
    <property type="protein sequence ID" value="CAI9755141.1"/>
    <property type="molecule type" value="Genomic_DNA"/>
</dbReference>
<dbReference type="Proteomes" id="UP000834106">
    <property type="component" value="Chromosome 1"/>
</dbReference>
<reference evidence="1" key="1">
    <citation type="submission" date="2023-05" db="EMBL/GenBank/DDBJ databases">
        <authorList>
            <person name="Huff M."/>
        </authorList>
    </citation>
    <scope>NUCLEOTIDE SEQUENCE</scope>
</reference>
<organism evidence="1 2">
    <name type="scientific">Fraxinus pennsylvanica</name>
    <dbReference type="NCBI Taxonomy" id="56036"/>
    <lineage>
        <taxon>Eukaryota</taxon>
        <taxon>Viridiplantae</taxon>
        <taxon>Streptophyta</taxon>
        <taxon>Embryophyta</taxon>
        <taxon>Tracheophyta</taxon>
        <taxon>Spermatophyta</taxon>
        <taxon>Magnoliopsida</taxon>
        <taxon>eudicotyledons</taxon>
        <taxon>Gunneridae</taxon>
        <taxon>Pentapetalae</taxon>
        <taxon>asterids</taxon>
        <taxon>lamiids</taxon>
        <taxon>Lamiales</taxon>
        <taxon>Oleaceae</taxon>
        <taxon>Oleeae</taxon>
        <taxon>Fraxinus</taxon>
    </lineage>
</organism>
<accession>A0AAD2DKX8</accession>
<dbReference type="Pfam" id="PF04502">
    <property type="entry name" value="Saf4_Yju2"/>
    <property type="match status" value="1"/>
</dbReference>
<evidence type="ECO:0000313" key="1">
    <source>
        <dbReference type="EMBL" id="CAI9755141.1"/>
    </source>
</evidence>
<proteinExistence type="predicted"/>
<protein>
    <submittedName>
        <fullName evidence="1">Uncharacterized protein</fullName>
    </submittedName>
</protein>